<evidence type="ECO:0000256" key="1">
    <source>
        <dbReference type="SAM" id="Phobius"/>
    </source>
</evidence>
<name>A0A2G2VJJ3_CAPBA</name>
<keyword evidence="1" id="KW-0472">Membrane</keyword>
<feature type="transmembrane region" description="Helical" evidence="1">
    <location>
        <begin position="105"/>
        <end position="124"/>
    </location>
</feature>
<reference evidence="3" key="2">
    <citation type="journal article" date="2017" name="J. Anim. Genet.">
        <title>Multiple reference genome sequences of hot pepper reveal the massive evolution of plant disease resistance genes by retroduplication.</title>
        <authorList>
            <person name="Kim S."/>
            <person name="Park J."/>
            <person name="Yeom S.-I."/>
            <person name="Kim Y.-M."/>
            <person name="Seo E."/>
            <person name="Kim K.-T."/>
            <person name="Kim M.-S."/>
            <person name="Lee J.M."/>
            <person name="Cheong K."/>
            <person name="Shin H.-S."/>
            <person name="Kim S.-B."/>
            <person name="Han K."/>
            <person name="Lee J."/>
            <person name="Park M."/>
            <person name="Lee H.-A."/>
            <person name="Lee H.-Y."/>
            <person name="Lee Y."/>
            <person name="Oh S."/>
            <person name="Lee J.H."/>
            <person name="Choi E."/>
            <person name="Choi E."/>
            <person name="Lee S.E."/>
            <person name="Jeon J."/>
            <person name="Kim H."/>
            <person name="Choi G."/>
            <person name="Song H."/>
            <person name="Lee J."/>
            <person name="Lee S.-C."/>
            <person name="Kwon J.-K."/>
            <person name="Lee H.-Y."/>
            <person name="Koo N."/>
            <person name="Hong Y."/>
            <person name="Kim R.W."/>
            <person name="Kang W.-H."/>
            <person name="Huh J.H."/>
            <person name="Kang B.-C."/>
            <person name="Yang T.-J."/>
            <person name="Lee Y.-H."/>
            <person name="Bennetzen J.L."/>
            <person name="Choi D."/>
        </authorList>
    </citation>
    <scope>NUCLEOTIDE SEQUENCE [LARGE SCALE GENOMIC DNA]</scope>
    <source>
        <strain evidence="3">cv. PBC81</strain>
    </source>
</reference>
<dbReference type="AlphaFoldDB" id="A0A2G2VJJ3"/>
<gene>
    <name evidence="2" type="ORF">CQW23_29477</name>
</gene>
<dbReference type="OrthoDB" id="676979at2759"/>
<protein>
    <submittedName>
        <fullName evidence="2">Uncharacterized protein</fullName>
    </submittedName>
</protein>
<evidence type="ECO:0000313" key="2">
    <source>
        <dbReference type="EMBL" id="PHT33140.1"/>
    </source>
</evidence>
<reference evidence="2 3" key="1">
    <citation type="journal article" date="2017" name="Genome Biol.">
        <title>New reference genome sequences of hot pepper reveal the massive evolution of plant disease-resistance genes by retroduplication.</title>
        <authorList>
            <person name="Kim S."/>
            <person name="Park J."/>
            <person name="Yeom S.I."/>
            <person name="Kim Y.M."/>
            <person name="Seo E."/>
            <person name="Kim K.T."/>
            <person name="Kim M.S."/>
            <person name="Lee J.M."/>
            <person name="Cheong K."/>
            <person name="Shin H.S."/>
            <person name="Kim S.B."/>
            <person name="Han K."/>
            <person name="Lee J."/>
            <person name="Park M."/>
            <person name="Lee H.A."/>
            <person name="Lee H.Y."/>
            <person name="Lee Y."/>
            <person name="Oh S."/>
            <person name="Lee J.H."/>
            <person name="Choi E."/>
            <person name="Choi E."/>
            <person name="Lee S.E."/>
            <person name="Jeon J."/>
            <person name="Kim H."/>
            <person name="Choi G."/>
            <person name="Song H."/>
            <person name="Lee J."/>
            <person name="Lee S.C."/>
            <person name="Kwon J.K."/>
            <person name="Lee H.Y."/>
            <person name="Koo N."/>
            <person name="Hong Y."/>
            <person name="Kim R.W."/>
            <person name="Kang W.H."/>
            <person name="Huh J.H."/>
            <person name="Kang B.C."/>
            <person name="Yang T.J."/>
            <person name="Lee Y.H."/>
            <person name="Bennetzen J.L."/>
            <person name="Choi D."/>
        </authorList>
    </citation>
    <scope>NUCLEOTIDE SEQUENCE [LARGE SCALE GENOMIC DNA]</scope>
    <source>
        <strain evidence="3">cv. PBC81</strain>
    </source>
</reference>
<dbReference type="Gene3D" id="3.80.10.10">
    <property type="entry name" value="Ribonuclease Inhibitor"/>
    <property type="match status" value="1"/>
</dbReference>
<keyword evidence="3" id="KW-1185">Reference proteome</keyword>
<proteinExistence type="predicted"/>
<organism evidence="2 3">
    <name type="scientific">Capsicum baccatum</name>
    <name type="common">Peruvian pepper</name>
    <dbReference type="NCBI Taxonomy" id="33114"/>
    <lineage>
        <taxon>Eukaryota</taxon>
        <taxon>Viridiplantae</taxon>
        <taxon>Streptophyta</taxon>
        <taxon>Embryophyta</taxon>
        <taxon>Tracheophyta</taxon>
        <taxon>Spermatophyta</taxon>
        <taxon>Magnoliopsida</taxon>
        <taxon>eudicotyledons</taxon>
        <taxon>Gunneridae</taxon>
        <taxon>Pentapetalae</taxon>
        <taxon>asterids</taxon>
        <taxon>lamiids</taxon>
        <taxon>Solanales</taxon>
        <taxon>Solanaceae</taxon>
        <taxon>Solanoideae</taxon>
        <taxon>Capsiceae</taxon>
        <taxon>Capsicum</taxon>
    </lineage>
</organism>
<keyword evidence="1" id="KW-0812">Transmembrane</keyword>
<comment type="caution">
    <text evidence="2">The sequence shown here is derived from an EMBL/GenBank/DDBJ whole genome shotgun (WGS) entry which is preliminary data.</text>
</comment>
<dbReference type="InterPro" id="IPR032675">
    <property type="entry name" value="LRR_dom_sf"/>
</dbReference>
<dbReference type="PROSITE" id="PS51450">
    <property type="entry name" value="LRR"/>
    <property type="match status" value="1"/>
</dbReference>
<sequence length="164" mass="18869">MFLNSHNQVPYIPQCLGNITALEVLDITTTFISGSSLRSLNLHGNKFPDLWPIAKSCSHLRTIHMMDYVDSQFPKAVGNDHEFYTVSGLYDQEGDSEFLNDFRKAALMGYGSGLCVGLSIIYMVSTRNPIWLARIVLKLEHKIITRRKKKQRLVRNNRRRNNRL</sequence>
<dbReference type="InterPro" id="IPR001611">
    <property type="entry name" value="Leu-rich_rpt"/>
</dbReference>
<dbReference type="SUPFAM" id="SSF52047">
    <property type="entry name" value="RNI-like"/>
    <property type="match status" value="1"/>
</dbReference>
<dbReference type="EMBL" id="MLFT02000012">
    <property type="protein sequence ID" value="PHT33140.1"/>
    <property type="molecule type" value="Genomic_DNA"/>
</dbReference>
<accession>A0A2G2VJJ3</accession>
<keyword evidence="1" id="KW-1133">Transmembrane helix</keyword>
<evidence type="ECO:0000313" key="3">
    <source>
        <dbReference type="Proteomes" id="UP000224567"/>
    </source>
</evidence>
<dbReference type="Proteomes" id="UP000224567">
    <property type="component" value="Unassembled WGS sequence"/>
</dbReference>